<dbReference type="InterPro" id="IPR002156">
    <property type="entry name" value="RNaseH_domain"/>
</dbReference>
<keyword evidence="8" id="KW-0695">RNA-directed DNA polymerase</keyword>
<dbReference type="PANTHER" id="PTHR33064">
    <property type="entry name" value="POL PROTEIN"/>
    <property type="match status" value="1"/>
</dbReference>
<evidence type="ECO:0008006" key="13">
    <source>
        <dbReference type="Google" id="ProtNLM"/>
    </source>
</evidence>
<dbReference type="InterPro" id="IPR043128">
    <property type="entry name" value="Rev_trsase/Diguanyl_cyclase"/>
</dbReference>
<dbReference type="PROSITE" id="PS50879">
    <property type="entry name" value="RNASE_H_1"/>
    <property type="match status" value="1"/>
</dbReference>
<gene>
    <name evidence="11" type="ORF">ZIOFF_002944</name>
</gene>
<protein>
    <recommendedName>
        <fullName evidence="13">Polyprotein</fullName>
    </recommendedName>
</protein>
<feature type="domain" description="RNase H type-1" evidence="10">
    <location>
        <begin position="194"/>
        <end position="336"/>
    </location>
</feature>
<keyword evidence="3" id="KW-0548">Nucleotidyltransferase</keyword>
<dbReference type="Pfam" id="PF00078">
    <property type="entry name" value="RVT_1"/>
    <property type="match status" value="1"/>
</dbReference>
<dbReference type="Proteomes" id="UP000734854">
    <property type="component" value="Unassembled WGS sequence"/>
</dbReference>
<evidence type="ECO:0000256" key="1">
    <source>
        <dbReference type="ARBA" id="ARBA00022670"/>
    </source>
</evidence>
<comment type="caution">
    <text evidence="11">The sequence shown here is derived from an EMBL/GenBank/DDBJ whole genome shotgun (WGS) entry which is preliminary data.</text>
</comment>
<evidence type="ECO:0000256" key="3">
    <source>
        <dbReference type="ARBA" id="ARBA00022695"/>
    </source>
</evidence>
<dbReference type="PROSITE" id="PS50878">
    <property type="entry name" value="RT_POL"/>
    <property type="match status" value="1"/>
</dbReference>
<proteinExistence type="predicted"/>
<evidence type="ECO:0000256" key="8">
    <source>
        <dbReference type="ARBA" id="ARBA00022918"/>
    </source>
</evidence>
<dbReference type="Gene3D" id="3.10.10.10">
    <property type="entry name" value="HIV Type 1 Reverse Transcriptase, subunit A, domain 1"/>
    <property type="match status" value="1"/>
</dbReference>
<reference evidence="11 12" key="1">
    <citation type="submission" date="2020-08" db="EMBL/GenBank/DDBJ databases">
        <title>Plant Genome Project.</title>
        <authorList>
            <person name="Zhang R.-G."/>
        </authorList>
    </citation>
    <scope>NUCLEOTIDE SEQUENCE [LARGE SCALE GENOMIC DNA]</scope>
    <source>
        <tissue evidence="11">Rhizome</tissue>
    </source>
</reference>
<keyword evidence="6" id="KW-0255">Endonuclease</keyword>
<sequence length="384" mass="43767">MAEESIPWTAFLVPQGLFEWLVMPFGLKNAPAIFQRKMDSCFKDCEKFLVVYIDDILVYSENEEQHCHHLNQFLDICQKEGLVLSPTKMKIAQPEIEFLGVIIGNRKVKLQEHIIKKIINFDEKVITTLKGLRSFLGILNYARSHIPNLSKILGPLYSKTSPHGDRRFKAADWEIIKEIKSLVQILPDLELPPQEAYLIIETDGSMEGWGGVCKWKMKKYDSRKTEKVCAYASGKFSVIKSTIDAEIHACMEALSAFKIHYLDKKEITLRTDCHAIIKFFNKSASNKPSRVRWIAFTDYITGTGINIEFEHVEGTNNQLADALSRIVRHVTNKVTLPECQLQLLKQVCESVEETQDASDNTKEILGNAIKTLFTRALLSGEEKN</sequence>
<dbReference type="InterPro" id="IPR041373">
    <property type="entry name" value="RT_RNaseH"/>
</dbReference>
<dbReference type="CDD" id="cd01647">
    <property type="entry name" value="RT_LTR"/>
    <property type="match status" value="1"/>
</dbReference>
<dbReference type="GO" id="GO:0006508">
    <property type="term" value="P:proteolysis"/>
    <property type="evidence" value="ECO:0007669"/>
    <property type="project" value="UniProtKB-KW"/>
</dbReference>
<dbReference type="GO" id="GO:0004190">
    <property type="term" value="F:aspartic-type endopeptidase activity"/>
    <property type="evidence" value="ECO:0007669"/>
    <property type="project" value="UniProtKB-KW"/>
</dbReference>
<dbReference type="GO" id="GO:0003964">
    <property type="term" value="F:RNA-directed DNA polymerase activity"/>
    <property type="evidence" value="ECO:0007669"/>
    <property type="project" value="UniProtKB-KW"/>
</dbReference>
<dbReference type="PANTHER" id="PTHR33064:SF37">
    <property type="entry name" value="RIBONUCLEASE H"/>
    <property type="match status" value="1"/>
</dbReference>
<evidence type="ECO:0000256" key="2">
    <source>
        <dbReference type="ARBA" id="ARBA00022679"/>
    </source>
</evidence>
<evidence type="ECO:0000313" key="12">
    <source>
        <dbReference type="Proteomes" id="UP000734854"/>
    </source>
</evidence>
<evidence type="ECO:0000256" key="5">
    <source>
        <dbReference type="ARBA" id="ARBA00022750"/>
    </source>
</evidence>
<dbReference type="EMBL" id="JACMSC010000001">
    <property type="protein sequence ID" value="KAG6537842.1"/>
    <property type="molecule type" value="Genomic_DNA"/>
</dbReference>
<dbReference type="InterPro" id="IPR043502">
    <property type="entry name" value="DNA/RNA_pol_sf"/>
</dbReference>
<keyword evidence="4" id="KW-0540">Nuclease</keyword>
<name>A0A8J5M9V1_ZINOF</name>
<evidence type="ECO:0000256" key="4">
    <source>
        <dbReference type="ARBA" id="ARBA00022722"/>
    </source>
</evidence>
<keyword evidence="1" id="KW-0645">Protease</keyword>
<dbReference type="GO" id="GO:0003676">
    <property type="term" value="F:nucleic acid binding"/>
    <property type="evidence" value="ECO:0007669"/>
    <property type="project" value="InterPro"/>
</dbReference>
<dbReference type="SUPFAM" id="SSF56672">
    <property type="entry name" value="DNA/RNA polymerases"/>
    <property type="match status" value="1"/>
</dbReference>
<dbReference type="GO" id="GO:0004523">
    <property type="term" value="F:RNA-DNA hybrid ribonuclease activity"/>
    <property type="evidence" value="ECO:0007669"/>
    <property type="project" value="InterPro"/>
</dbReference>
<dbReference type="InterPro" id="IPR000477">
    <property type="entry name" value="RT_dom"/>
</dbReference>
<keyword evidence="7" id="KW-0378">Hydrolase</keyword>
<evidence type="ECO:0000256" key="7">
    <source>
        <dbReference type="ARBA" id="ARBA00022801"/>
    </source>
</evidence>
<keyword evidence="12" id="KW-1185">Reference proteome</keyword>
<dbReference type="InterPro" id="IPR051320">
    <property type="entry name" value="Viral_Replic_Matur_Polypro"/>
</dbReference>
<organism evidence="11 12">
    <name type="scientific">Zingiber officinale</name>
    <name type="common">Ginger</name>
    <name type="synonym">Amomum zingiber</name>
    <dbReference type="NCBI Taxonomy" id="94328"/>
    <lineage>
        <taxon>Eukaryota</taxon>
        <taxon>Viridiplantae</taxon>
        <taxon>Streptophyta</taxon>
        <taxon>Embryophyta</taxon>
        <taxon>Tracheophyta</taxon>
        <taxon>Spermatophyta</taxon>
        <taxon>Magnoliopsida</taxon>
        <taxon>Liliopsida</taxon>
        <taxon>Zingiberales</taxon>
        <taxon>Zingiberaceae</taxon>
        <taxon>Zingiber</taxon>
    </lineage>
</organism>
<dbReference type="FunFam" id="3.30.70.270:FF:000003">
    <property type="entry name" value="Transposon Ty3-G Gag-Pol polyprotein"/>
    <property type="match status" value="1"/>
</dbReference>
<dbReference type="Gene3D" id="3.30.70.270">
    <property type="match status" value="2"/>
</dbReference>
<accession>A0A8J5M9V1</accession>
<feature type="domain" description="Reverse transcriptase" evidence="9">
    <location>
        <begin position="1"/>
        <end position="103"/>
    </location>
</feature>
<keyword evidence="2" id="KW-0808">Transferase</keyword>
<dbReference type="Gene3D" id="3.30.420.10">
    <property type="entry name" value="Ribonuclease H-like superfamily/Ribonuclease H"/>
    <property type="match status" value="1"/>
</dbReference>
<evidence type="ECO:0000259" key="9">
    <source>
        <dbReference type="PROSITE" id="PS50878"/>
    </source>
</evidence>
<evidence type="ECO:0000313" key="11">
    <source>
        <dbReference type="EMBL" id="KAG6537842.1"/>
    </source>
</evidence>
<dbReference type="InterPro" id="IPR036397">
    <property type="entry name" value="RNaseH_sf"/>
</dbReference>
<dbReference type="Pfam" id="PF17917">
    <property type="entry name" value="RT_RNaseH"/>
    <property type="match status" value="1"/>
</dbReference>
<evidence type="ECO:0000259" key="10">
    <source>
        <dbReference type="PROSITE" id="PS50879"/>
    </source>
</evidence>
<keyword evidence="5" id="KW-0064">Aspartyl protease</keyword>
<evidence type="ECO:0000256" key="6">
    <source>
        <dbReference type="ARBA" id="ARBA00022759"/>
    </source>
</evidence>
<dbReference type="AlphaFoldDB" id="A0A8J5M9V1"/>